<evidence type="ECO:0000313" key="3">
    <source>
        <dbReference type="EMBL" id="KAK4130435.1"/>
    </source>
</evidence>
<keyword evidence="4" id="KW-1185">Reference proteome</keyword>
<dbReference type="Proteomes" id="UP001304895">
    <property type="component" value="Unassembled WGS sequence"/>
</dbReference>
<protein>
    <submittedName>
        <fullName evidence="3">Uncharacterized protein</fullName>
    </submittedName>
</protein>
<organism evidence="3 4">
    <name type="scientific">Trichocladium antarcticum</name>
    <dbReference type="NCBI Taxonomy" id="1450529"/>
    <lineage>
        <taxon>Eukaryota</taxon>
        <taxon>Fungi</taxon>
        <taxon>Dikarya</taxon>
        <taxon>Ascomycota</taxon>
        <taxon>Pezizomycotina</taxon>
        <taxon>Sordariomycetes</taxon>
        <taxon>Sordariomycetidae</taxon>
        <taxon>Sordariales</taxon>
        <taxon>Chaetomiaceae</taxon>
        <taxon>Trichocladium</taxon>
    </lineage>
</organism>
<keyword evidence="2" id="KW-1133">Transmembrane helix</keyword>
<feature type="region of interest" description="Disordered" evidence="1">
    <location>
        <begin position="1"/>
        <end position="31"/>
    </location>
</feature>
<feature type="transmembrane region" description="Helical" evidence="2">
    <location>
        <begin position="31"/>
        <end position="48"/>
    </location>
</feature>
<name>A0AAN6UD21_9PEZI</name>
<reference evidence="3" key="2">
    <citation type="submission" date="2023-05" db="EMBL/GenBank/DDBJ databases">
        <authorList>
            <consortium name="Lawrence Berkeley National Laboratory"/>
            <person name="Steindorff A."/>
            <person name="Hensen N."/>
            <person name="Bonometti L."/>
            <person name="Westerberg I."/>
            <person name="Brannstrom I.O."/>
            <person name="Guillou S."/>
            <person name="Cros-Aarteil S."/>
            <person name="Calhoun S."/>
            <person name="Haridas S."/>
            <person name="Kuo A."/>
            <person name="Mondo S."/>
            <person name="Pangilinan J."/>
            <person name="Riley R."/>
            <person name="Labutti K."/>
            <person name="Andreopoulos B."/>
            <person name="Lipzen A."/>
            <person name="Chen C."/>
            <person name="Yanf M."/>
            <person name="Daum C."/>
            <person name="Ng V."/>
            <person name="Clum A."/>
            <person name="Ohm R."/>
            <person name="Martin F."/>
            <person name="Silar P."/>
            <person name="Natvig D."/>
            <person name="Lalanne C."/>
            <person name="Gautier V."/>
            <person name="Ament-Velasquez S.L."/>
            <person name="Kruys A."/>
            <person name="Hutchinson M.I."/>
            <person name="Powell A.J."/>
            <person name="Barry K."/>
            <person name="Miller A.N."/>
            <person name="Grigoriev I.V."/>
            <person name="Debuchy R."/>
            <person name="Gladieux P."/>
            <person name="Thoren M.H."/>
            <person name="Johannesson H."/>
        </authorList>
    </citation>
    <scope>NUCLEOTIDE SEQUENCE</scope>
    <source>
        <strain evidence="3">CBS 123565</strain>
    </source>
</reference>
<gene>
    <name evidence="3" type="ORF">BT67DRAFT_445683</name>
</gene>
<proteinExistence type="predicted"/>
<comment type="caution">
    <text evidence="3">The sequence shown here is derived from an EMBL/GenBank/DDBJ whole genome shotgun (WGS) entry which is preliminary data.</text>
</comment>
<reference evidence="3" key="1">
    <citation type="journal article" date="2023" name="Mol. Phylogenet. Evol.">
        <title>Genome-scale phylogeny and comparative genomics of the fungal order Sordariales.</title>
        <authorList>
            <person name="Hensen N."/>
            <person name="Bonometti L."/>
            <person name="Westerberg I."/>
            <person name="Brannstrom I.O."/>
            <person name="Guillou S."/>
            <person name="Cros-Aarteil S."/>
            <person name="Calhoun S."/>
            <person name="Haridas S."/>
            <person name="Kuo A."/>
            <person name="Mondo S."/>
            <person name="Pangilinan J."/>
            <person name="Riley R."/>
            <person name="LaButti K."/>
            <person name="Andreopoulos B."/>
            <person name="Lipzen A."/>
            <person name="Chen C."/>
            <person name="Yan M."/>
            <person name="Daum C."/>
            <person name="Ng V."/>
            <person name="Clum A."/>
            <person name="Steindorff A."/>
            <person name="Ohm R.A."/>
            <person name="Martin F."/>
            <person name="Silar P."/>
            <person name="Natvig D.O."/>
            <person name="Lalanne C."/>
            <person name="Gautier V."/>
            <person name="Ament-Velasquez S.L."/>
            <person name="Kruys A."/>
            <person name="Hutchinson M.I."/>
            <person name="Powell A.J."/>
            <person name="Barry K."/>
            <person name="Miller A.N."/>
            <person name="Grigoriev I.V."/>
            <person name="Debuchy R."/>
            <person name="Gladieux P."/>
            <person name="Hiltunen Thoren M."/>
            <person name="Johannesson H."/>
        </authorList>
    </citation>
    <scope>NUCLEOTIDE SEQUENCE</scope>
    <source>
        <strain evidence="3">CBS 123565</strain>
    </source>
</reference>
<accession>A0AAN6UD21</accession>
<evidence type="ECO:0000256" key="2">
    <source>
        <dbReference type="SAM" id="Phobius"/>
    </source>
</evidence>
<dbReference type="EMBL" id="MU853436">
    <property type="protein sequence ID" value="KAK4130435.1"/>
    <property type="molecule type" value="Genomic_DNA"/>
</dbReference>
<feature type="compositionally biased region" description="Basic and acidic residues" evidence="1">
    <location>
        <begin position="1"/>
        <end position="17"/>
    </location>
</feature>
<keyword evidence="2" id="KW-0472">Membrane</keyword>
<evidence type="ECO:0000313" key="4">
    <source>
        <dbReference type="Proteomes" id="UP001304895"/>
    </source>
</evidence>
<sequence length="58" mass="6566">MTQLHDNRRAVNAKERWPTSLGRQRDPAPPAPSQAVLILAVVVAVIGYRKSRTMKRKE</sequence>
<dbReference type="AlphaFoldDB" id="A0AAN6UD21"/>
<keyword evidence="2" id="KW-0812">Transmembrane</keyword>
<evidence type="ECO:0000256" key="1">
    <source>
        <dbReference type="SAM" id="MobiDB-lite"/>
    </source>
</evidence>